<gene>
    <name evidence="1" type="ORF">BN000_03892</name>
</gene>
<dbReference type="OrthoDB" id="2382360at2"/>
<accession>A0A0U1P0S0</accession>
<organism evidence="1 2">
    <name type="scientific">Neobacillus massiliamazoniensis</name>
    <dbReference type="NCBI Taxonomy" id="1499688"/>
    <lineage>
        <taxon>Bacteria</taxon>
        <taxon>Bacillati</taxon>
        <taxon>Bacillota</taxon>
        <taxon>Bacilli</taxon>
        <taxon>Bacillales</taxon>
        <taxon>Bacillaceae</taxon>
        <taxon>Neobacillus</taxon>
    </lineage>
</organism>
<protein>
    <recommendedName>
        <fullName evidence="3">DUF4264 domain-containing protein</fullName>
    </recommendedName>
</protein>
<dbReference type="STRING" id="1499688.BN000_03892"/>
<dbReference type="Pfam" id="PF14084">
    <property type="entry name" value="DUF4264"/>
    <property type="match status" value="1"/>
</dbReference>
<keyword evidence="2" id="KW-1185">Reference proteome</keyword>
<proteinExistence type="predicted"/>
<evidence type="ECO:0000313" key="2">
    <source>
        <dbReference type="Proteomes" id="UP000199087"/>
    </source>
</evidence>
<sequence length="56" mass="6528">MESKIEVLSTVKIQYGPDLYKIVDTLNRTLKDKDLMFGLALDMEDQNKAIFTIYRT</sequence>
<dbReference type="InterPro" id="IPR012190">
    <property type="entry name" value="UCP036698"/>
</dbReference>
<dbReference type="PIRSF" id="PIRSF036698">
    <property type="entry name" value="UCP036698"/>
    <property type="match status" value="1"/>
</dbReference>
<evidence type="ECO:0008006" key="3">
    <source>
        <dbReference type="Google" id="ProtNLM"/>
    </source>
</evidence>
<dbReference type="AlphaFoldDB" id="A0A0U1P0S0"/>
<dbReference type="EMBL" id="CVRB01000004">
    <property type="protein sequence ID" value="CRK83895.1"/>
    <property type="molecule type" value="Genomic_DNA"/>
</dbReference>
<reference evidence="2" key="1">
    <citation type="submission" date="2015-05" db="EMBL/GenBank/DDBJ databases">
        <authorList>
            <person name="Urmite Genomes"/>
        </authorList>
    </citation>
    <scope>NUCLEOTIDE SEQUENCE [LARGE SCALE GENOMIC DNA]</scope>
    <source>
        <strain evidence="2">LF1</strain>
    </source>
</reference>
<dbReference type="Proteomes" id="UP000199087">
    <property type="component" value="Unassembled WGS sequence"/>
</dbReference>
<name>A0A0U1P0S0_9BACI</name>
<dbReference type="RefSeq" id="WP_090637047.1">
    <property type="nucleotide sequence ID" value="NZ_CVRB01000004.1"/>
</dbReference>
<evidence type="ECO:0000313" key="1">
    <source>
        <dbReference type="EMBL" id="CRK83895.1"/>
    </source>
</evidence>